<dbReference type="Gene3D" id="1.10.10.10">
    <property type="entry name" value="Winged helix-like DNA-binding domain superfamily/Winged helix DNA-binding domain"/>
    <property type="match status" value="1"/>
</dbReference>
<name>A0A7H8QBI7_9BACL</name>
<comment type="catalytic activity">
    <reaction evidence="1">
        <text>a 4-O-methyl-thymidine in DNA + L-cysteinyl-[protein] = a thymidine in DNA + S-methyl-L-cysteinyl-[protein]</text>
        <dbReference type="Rhea" id="RHEA:53428"/>
        <dbReference type="Rhea" id="RHEA-COMP:10131"/>
        <dbReference type="Rhea" id="RHEA-COMP:10132"/>
        <dbReference type="Rhea" id="RHEA-COMP:13555"/>
        <dbReference type="Rhea" id="RHEA-COMP:13556"/>
        <dbReference type="ChEBI" id="CHEBI:29950"/>
        <dbReference type="ChEBI" id="CHEBI:82612"/>
        <dbReference type="ChEBI" id="CHEBI:137386"/>
        <dbReference type="ChEBI" id="CHEBI:137387"/>
        <dbReference type="EC" id="2.1.1.63"/>
    </reaction>
</comment>
<evidence type="ECO:0000256" key="2">
    <source>
        <dbReference type="ARBA" id="ARBA00008711"/>
    </source>
</evidence>
<dbReference type="RefSeq" id="WP_176294396.1">
    <property type="nucleotide sequence ID" value="NZ_CP051177.1"/>
</dbReference>
<dbReference type="EMBL" id="CP051177">
    <property type="protein sequence ID" value="QKX50613.1"/>
    <property type="molecule type" value="Genomic_DNA"/>
</dbReference>
<comment type="similarity">
    <text evidence="2">Belongs to the MGMT family.</text>
</comment>
<dbReference type="FunFam" id="1.10.10.10:FF:000214">
    <property type="entry name" value="Methylated-DNA--protein-cysteine methyltransferase"/>
    <property type="match status" value="1"/>
</dbReference>
<dbReference type="Pfam" id="PF01035">
    <property type="entry name" value="DNA_binding_1"/>
    <property type="match status" value="1"/>
</dbReference>
<keyword evidence="6" id="KW-0227">DNA damage</keyword>
<keyword evidence="4 11" id="KW-0489">Methyltransferase</keyword>
<dbReference type="SUPFAM" id="SSF53155">
    <property type="entry name" value="Methylated DNA-protein cysteine methyltransferase domain"/>
    <property type="match status" value="1"/>
</dbReference>
<organism evidence="11 12">
    <name type="scientific">Planococcus glaciei</name>
    <dbReference type="NCBI Taxonomy" id="459472"/>
    <lineage>
        <taxon>Bacteria</taxon>
        <taxon>Bacillati</taxon>
        <taxon>Bacillota</taxon>
        <taxon>Bacilli</taxon>
        <taxon>Bacillales</taxon>
        <taxon>Caryophanaceae</taxon>
        <taxon>Planococcus</taxon>
    </lineage>
</organism>
<dbReference type="Gene3D" id="3.30.160.70">
    <property type="entry name" value="Methylated DNA-protein cysteine methyltransferase domain"/>
    <property type="match status" value="1"/>
</dbReference>
<dbReference type="EC" id="2.1.1.63" evidence="3"/>
<dbReference type="GO" id="GO:0006281">
    <property type="term" value="P:DNA repair"/>
    <property type="evidence" value="ECO:0007669"/>
    <property type="project" value="UniProtKB-KW"/>
</dbReference>
<dbReference type="InterPro" id="IPR014048">
    <property type="entry name" value="MethylDNA_cys_MeTrfase_DNA-bd"/>
</dbReference>
<evidence type="ECO:0000256" key="7">
    <source>
        <dbReference type="ARBA" id="ARBA00023204"/>
    </source>
</evidence>
<proteinExistence type="inferred from homology"/>
<keyword evidence="5 11" id="KW-0808">Transferase</keyword>
<dbReference type="GO" id="GO:0032259">
    <property type="term" value="P:methylation"/>
    <property type="evidence" value="ECO:0007669"/>
    <property type="project" value="UniProtKB-KW"/>
</dbReference>
<dbReference type="SUPFAM" id="SSF46767">
    <property type="entry name" value="Methylated DNA-protein cysteine methyltransferase, C-terminal domain"/>
    <property type="match status" value="1"/>
</dbReference>
<reference evidence="12" key="1">
    <citation type="submission" date="2020-06" db="EMBL/GenBank/DDBJ databases">
        <title>Isolation of Planomicrobium glaciei.</title>
        <authorList>
            <person name="Malisova L."/>
            <person name="Safrankova R."/>
            <person name="Jakubu V."/>
            <person name="Spanelova P."/>
        </authorList>
    </citation>
    <scope>NUCLEOTIDE SEQUENCE [LARGE SCALE GENOMIC DNA]</scope>
    <source>
        <strain evidence="12">NRL-ATB46093</strain>
    </source>
</reference>
<dbReference type="InterPro" id="IPR036217">
    <property type="entry name" value="MethylDNA_cys_MeTrfase_DNAb"/>
</dbReference>
<keyword evidence="7" id="KW-0234">DNA repair</keyword>
<dbReference type="InterPro" id="IPR036388">
    <property type="entry name" value="WH-like_DNA-bd_sf"/>
</dbReference>
<dbReference type="NCBIfam" id="TIGR00589">
    <property type="entry name" value="ogt"/>
    <property type="match status" value="1"/>
</dbReference>
<dbReference type="PROSITE" id="PS00374">
    <property type="entry name" value="MGMT"/>
    <property type="match status" value="1"/>
</dbReference>
<evidence type="ECO:0000256" key="4">
    <source>
        <dbReference type="ARBA" id="ARBA00022603"/>
    </source>
</evidence>
<evidence type="ECO:0000256" key="5">
    <source>
        <dbReference type="ARBA" id="ARBA00022679"/>
    </source>
</evidence>
<comment type="catalytic activity">
    <reaction evidence="8">
        <text>a 6-O-methyl-2'-deoxyguanosine in DNA + L-cysteinyl-[protein] = S-methyl-L-cysteinyl-[protein] + a 2'-deoxyguanosine in DNA</text>
        <dbReference type="Rhea" id="RHEA:24000"/>
        <dbReference type="Rhea" id="RHEA-COMP:10131"/>
        <dbReference type="Rhea" id="RHEA-COMP:10132"/>
        <dbReference type="Rhea" id="RHEA-COMP:11367"/>
        <dbReference type="Rhea" id="RHEA-COMP:11368"/>
        <dbReference type="ChEBI" id="CHEBI:29950"/>
        <dbReference type="ChEBI" id="CHEBI:82612"/>
        <dbReference type="ChEBI" id="CHEBI:85445"/>
        <dbReference type="ChEBI" id="CHEBI:85448"/>
        <dbReference type="EC" id="2.1.1.63"/>
    </reaction>
</comment>
<dbReference type="Pfam" id="PF02870">
    <property type="entry name" value="Methyltransf_1N"/>
    <property type="match status" value="1"/>
</dbReference>
<feature type="domain" description="Methylated-DNA-[protein]-cysteine S-methyltransferase DNA binding" evidence="9">
    <location>
        <begin position="87"/>
        <end position="166"/>
    </location>
</feature>
<evidence type="ECO:0000259" key="9">
    <source>
        <dbReference type="Pfam" id="PF01035"/>
    </source>
</evidence>
<evidence type="ECO:0000313" key="11">
    <source>
        <dbReference type="EMBL" id="QKX50613.1"/>
    </source>
</evidence>
<evidence type="ECO:0000313" key="12">
    <source>
        <dbReference type="Proteomes" id="UP000509222"/>
    </source>
</evidence>
<dbReference type="InterPro" id="IPR036631">
    <property type="entry name" value="MGMT_N_sf"/>
</dbReference>
<feature type="domain" description="Methylguanine DNA methyltransferase ribonuclease-like" evidence="10">
    <location>
        <begin position="8"/>
        <end position="82"/>
    </location>
</feature>
<evidence type="ECO:0000256" key="6">
    <source>
        <dbReference type="ARBA" id="ARBA00022763"/>
    </source>
</evidence>
<keyword evidence="12" id="KW-1185">Reference proteome</keyword>
<protein>
    <recommendedName>
        <fullName evidence="3">methylated-DNA--[protein]-cysteine S-methyltransferase</fullName>
        <ecNumber evidence="3">2.1.1.63</ecNumber>
    </recommendedName>
</protein>
<evidence type="ECO:0000256" key="8">
    <source>
        <dbReference type="ARBA" id="ARBA00049348"/>
    </source>
</evidence>
<dbReference type="PANTHER" id="PTHR10815:SF12">
    <property type="entry name" value="METHYLATED-DNA--PROTEIN-CYSTEINE METHYLTRANSFERASE, INDUCIBLE"/>
    <property type="match status" value="1"/>
</dbReference>
<dbReference type="InterPro" id="IPR001497">
    <property type="entry name" value="MethylDNA_cys_MeTrfase_AS"/>
</dbReference>
<evidence type="ECO:0000256" key="1">
    <source>
        <dbReference type="ARBA" id="ARBA00001286"/>
    </source>
</evidence>
<evidence type="ECO:0000256" key="3">
    <source>
        <dbReference type="ARBA" id="ARBA00011918"/>
    </source>
</evidence>
<dbReference type="AlphaFoldDB" id="A0A7H8QBI7"/>
<dbReference type="InterPro" id="IPR008332">
    <property type="entry name" value="MethylG_MeTrfase_N"/>
</dbReference>
<evidence type="ECO:0000259" key="10">
    <source>
        <dbReference type="Pfam" id="PF02870"/>
    </source>
</evidence>
<sequence>MTSQIEWAVLEHSRWTLYVAKTSNGLCYVGSPGQSFEEFQAYINKRFPGAVLQENPDSLTPYLQELHDYFLGRRTLFSLPIDVKGTPFQEEIWQALQEIPYGQTVSYSDIATRIQRPAAVRAVGAAIGANPVMISVPCHRVVGKNGAMTGYRGGLELKTFLLELEKAHKENVHAPVSLSMERN</sequence>
<dbReference type="CDD" id="cd06445">
    <property type="entry name" value="ATase"/>
    <property type="match status" value="1"/>
</dbReference>
<accession>A0A7H8QBI7</accession>
<gene>
    <name evidence="11" type="ORF">HF394_08485</name>
</gene>
<dbReference type="GO" id="GO:0003908">
    <property type="term" value="F:methylated-DNA-[protein]-cysteine S-methyltransferase activity"/>
    <property type="evidence" value="ECO:0007669"/>
    <property type="project" value="UniProtKB-EC"/>
</dbReference>
<dbReference type="Proteomes" id="UP000509222">
    <property type="component" value="Chromosome"/>
</dbReference>
<dbReference type="PANTHER" id="PTHR10815">
    <property type="entry name" value="METHYLATED-DNA--PROTEIN-CYSTEINE METHYLTRANSFERASE"/>
    <property type="match status" value="1"/>
</dbReference>